<comment type="caution">
    <text evidence="1">The sequence shown here is derived from an EMBL/GenBank/DDBJ whole genome shotgun (WGS) entry which is preliminary data.</text>
</comment>
<dbReference type="Gene3D" id="3.40.50.1240">
    <property type="entry name" value="Phosphoglycerate mutase-like"/>
    <property type="match status" value="1"/>
</dbReference>
<protein>
    <submittedName>
        <fullName evidence="1">Histidine phosphatase family protein</fullName>
    </submittedName>
</protein>
<reference evidence="1 2" key="1">
    <citation type="journal article" date="2019" name="Int. J. Syst. Evol. Microbiol.">
        <title>The Global Catalogue of Microorganisms (GCM) 10K type strain sequencing project: providing services to taxonomists for standard genome sequencing and annotation.</title>
        <authorList>
            <consortium name="The Broad Institute Genomics Platform"/>
            <consortium name="The Broad Institute Genome Sequencing Center for Infectious Disease"/>
            <person name="Wu L."/>
            <person name="Ma J."/>
        </authorList>
    </citation>
    <scope>NUCLEOTIDE SEQUENCE [LARGE SCALE GENOMIC DNA]</scope>
    <source>
        <strain evidence="1 2">JCM 15089</strain>
    </source>
</reference>
<accession>A0ABN1E7K4</accession>
<dbReference type="InterPro" id="IPR050275">
    <property type="entry name" value="PGM_Phosphatase"/>
</dbReference>
<dbReference type="Proteomes" id="UP001499951">
    <property type="component" value="Unassembled WGS sequence"/>
</dbReference>
<dbReference type="InterPro" id="IPR029033">
    <property type="entry name" value="His_PPase_superfam"/>
</dbReference>
<proteinExistence type="predicted"/>
<dbReference type="PANTHER" id="PTHR48100">
    <property type="entry name" value="BROAD-SPECIFICITY PHOSPHATASE YOR283W-RELATED"/>
    <property type="match status" value="1"/>
</dbReference>
<keyword evidence="2" id="KW-1185">Reference proteome</keyword>
<dbReference type="PANTHER" id="PTHR48100:SF1">
    <property type="entry name" value="HISTIDINE PHOSPHATASE FAMILY PROTEIN-RELATED"/>
    <property type="match status" value="1"/>
</dbReference>
<name>A0ABN1E7K4_9PROT</name>
<evidence type="ECO:0000313" key="1">
    <source>
        <dbReference type="EMBL" id="GAA0560703.1"/>
    </source>
</evidence>
<dbReference type="SUPFAM" id="SSF53254">
    <property type="entry name" value="Phosphoglycerate mutase-like"/>
    <property type="match status" value="1"/>
</dbReference>
<dbReference type="RefSeq" id="WP_166931889.1">
    <property type="nucleotide sequence ID" value="NZ_BAAADD010000002.1"/>
</dbReference>
<evidence type="ECO:0000313" key="2">
    <source>
        <dbReference type="Proteomes" id="UP001499951"/>
    </source>
</evidence>
<gene>
    <name evidence="1" type="ORF">GCM10008942_06400</name>
</gene>
<sequence length="192" mass="21405">MTQFLFIRHGKHGGPEGVLLGRSDAAGLSEEGREQIRRLGFFVARPQVDLIYTSPRRRCLETATELAIALDAPVEADVALDEVDYGTWTGRSFDDLAHDSAWTAWNDQRDVVRIPDGERMRDVQIRVLRYLQCASAVHPDARIAVVTHAEVIRAAMLAERGLSLRQWADIDVEPGSVWLMERTAPTVEAVAS</sequence>
<dbReference type="Pfam" id="PF00300">
    <property type="entry name" value="His_Phos_1"/>
    <property type="match status" value="1"/>
</dbReference>
<organism evidence="1 2">
    <name type="scientific">Rhizomicrobium electricum</name>
    <dbReference type="NCBI Taxonomy" id="480070"/>
    <lineage>
        <taxon>Bacteria</taxon>
        <taxon>Pseudomonadati</taxon>
        <taxon>Pseudomonadota</taxon>
        <taxon>Alphaproteobacteria</taxon>
        <taxon>Micropepsales</taxon>
        <taxon>Micropepsaceae</taxon>
        <taxon>Rhizomicrobium</taxon>
    </lineage>
</organism>
<dbReference type="CDD" id="cd07067">
    <property type="entry name" value="HP_PGM_like"/>
    <property type="match status" value="1"/>
</dbReference>
<dbReference type="EMBL" id="BAAADD010000002">
    <property type="protein sequence ID" value="GAA0560703.1"/>
    <property type="molecule type" value="Genomic_DNA"/>
</dbReference>
<dbReference type="InterPro" id="IPR013078">
    <property type="entry name" value="His_Pase_superF_clade-1"/>
</dbReference>
<dbReference type="SMART" id="SM00855">
    <property type="entry name" value="PGAM"/>
    <property type="match status" value="1"/>
</dbReference>